<gene>
    <name evidence="1" type="ORF">LAH08_04223</name>
</gene>
<sequence length="55" mass="6659">MSNRSSRARRHVCRCTPKSRRFTYRWQWQKITNAVVLLMEVTGKAVIIYRTWKGM</sequence>
<evidence type="ECO:0000313" key="2">
    <source>
        <dbReference type="Proteomes" id="UP000248966"/>
    </source>
</evidence>
<dbReference type="AlphaFoldDB" id="A0A328N1Q8"/>
<reference evidence="1 2" key="1">
    <citation type="submission" date="2018-03" db="EMBL/GenBank/DDBJ databases">
        <title>Defining the species Micromonospora saelicesensis and Micromonospora noduli under the framework of genomics.</title>
        <authorList>
            <person name="Riesco R."/>
            <person name="Trujillo M.E."/>
        </authorList>
    </citation>
    <scope>NUCLEOTIDE SEQUENCE [LARGE SCALE GENOMIC DNA]</scope>
    <source>
        <strain evidence="1 2">LAH08</strain>
    </source>
</reference>
<name>A0A328N1Q8_9ACTN</name>
<evidence type="ECO:0000313" key="1">
    <source>
        <dbReference type="EMBL" id="RAN98239.1"/>
    </source>
</evidence>
<dbReference type="RefSeq" id="WP_181549327.1">
    <property type="nucleotide sequence ID" value="NZ_PYAA01000025.1"/>
</dbReference>
<dbReference type="EMBL" id="PYAA01000025">
    <property type="protein sequence ID" value="RAN98239.1"/>
    <property type="molecule type" value="Genomic_DNA"/>
</dbReference>
<dbReference type="Proteomes" id="UP000248966">
    <property type="component" value="Unassembled WGS sequence"/>
</dbReference>
<protein>
    <submittedName>
        <fullName evidence="1">Uncharacterized protein</fullName>
    </submittedName>
</protein>
<comment type="caution">
    <text evidence="1">The sequence shown here is derived from an EMBL/GenBank/DDBJ whole genome shotgun (WGS) entry which is preliminary data.</text>
</comment>
<accession>A0A328N1Q8</accession>
<proteinExistence type="predicted"/>
<organism evidence="1 2">
    <name type="scientific">Micromonospora noduli</name>
    <dbReference type="NCBI Taxonomy" id="709876"/>
    <lineage>
        <taxon>Bacteria</taxon>
        <taxon>Bacillati</taxon>
        <taxon>Actinomycetota</taxon>
        <taxon>Actinomycetes</taxon>
        <taxon>Micromonosporales</taxon>
        <taxon>Micromonosporaceae</taxon>
        <taxon>Micromonospora</taxon>
    </lineage>
</organism>